<dbReference type="GO" id="GO:0016747">
    <property type="term" value="F:acyltransferase activity, transferring groups other than amino-acyl groups"/>
    <property type="evidence" value="ECO:0007669"/>
    <property type="project" value="InterPro"/>
</dbReference>
<evidence type="ECO:0000256" key="2">
    <source>
        <dbReference type="ARBA" id="ARBA00023315"/>
    </source>
</evidence>
<sequence length="174" mass="19571">MPEEELDEVTVRPAVRSDAAAIAAVHVRSWQEAYGHIVPAAFLSALDPVDKARTWTVYLERAAADDVEHWVAEVGGEVAGFASVGPSRDEDARRHEREIYSMYLDPGRWGHGIARDLMRAVVGSAGDVPMSLWVLQQNERAQKFYRRHGFHPDGVERYEEIGGSDLLEVRYRRG</sequence>
<dbReference type="InterPro" id="IPR000182">
    <property type="entry name" value="GNAT_dom"/>
</dbReference>
<name>A0A1I0YR55_9CELL</name>
<evidence type="ECO:0000313" key="5">
    <source>
        <dbReference type="Proteomes" id="UP000199012"/>
    </source>
</evidence>
<dbReference type="PANTHER" id="PTHR43877">
    <property type="entry name" value="AMINOALKYLPHOSPHONATE N-ACETYLTRANSFERASE-RELATED-RELATED"/>
    <property type="match status" value="1"/>
</dbReference>
<evidence type="ECO:0000313" key="4">
    <source>
        <dbReference type="EMBL" id="SFB14930.1"/>
    </source>
</evidence>
<reference evidence="4 5" key="1">
    <citation type="submission" date="2016-10" db="EMBL/GenBank/DDBJ databases">
        <authorList>
            <person name="de Groot N.N."/>
        </authorList>
    </citation>
    <scope>NUCLEOTIDE SEQUENCE [LARGE SCALE GENOMIC DNA]</scope>
    <source>
        <strain evidence="4 5">CGMCC 4.6945</strain>
    </source>
</reference>
<keyword evidence="1" id="KW-0808">Transferase</keyword>
<evidence type="ECO:0000256" key="1">
    <source>
        <dbReference type="ARBA" id="ARBA00022679"/>
    </source>
</evidence>
<dbReference type="Gene3D" id="3.40.630.30">
    <property type="match status" value="1"/>
</dbReference>
<dbReference type="AlphaFoldDB" id="A0A1I0YR55"/>
<dbReference type="EMBL" id="FOKA01000008">
    <property type="protein sequence ID" value="SFB14930.1"/>
    <property type="molecule type" value="Genomic_DNA"/>
</dbReference>
<dbReference type="PROSITE" id="PS51186">
    <property type="entry name" value="GNAT"/>
    <property type="match status" value="1"/>
</dbReference>
<dbReference type="CDD" id="cd04301">
    <property type="entry name" value="NAT_SF"/>
    <property type="match status" value="1"/>
</dbReference>
<protein>
    <submittedName>
        <fullName evidence="4">Ribosomal protein S18 acetylase RimI</fullName>
    </submittedName>
</protein>
<organism evidence="4 5">
    <name type="scientific">Cellulomonas marina</name>
    <dbReference type="NCBI Taxonomy" id="988821"/>
    <lineage>
        <taxon>Bacteria</taxon>
        <taxon>Bacillati</taxon>
        <taxon>Actinomycetota</taxon>
        <taxon>Actinomycetes</taxon>
        <taxon>Micrococcales</taxon>
        <taxon>Cellulomonadaceae</taxon>
        <taxon>Cellulomonas</taxon>
    </lineage>
</organism>
<keyword evidence="4" id="KW-0689">Ribosomal protein</keyword>
<dbReference type="OrthoDB" id="5243635at2"/>
<keyword evidence="2" id="KW-0012">Acyltransferase</keyword>
<dbReference type="RefSeq" id="WP_090032980.1">
    <property type="nucleotide sequence ID" value="NZ_BONM01000001.1"/>
</dbReference>
<dbReference type="InterPro" id="IPR050832">
    <property type="entry name" value="Bact_Acetyltransf"/>
</dbReference>
<keyword evidence="5" id="KW-1185">Reference proteome</keyword>
<dbReference type="GO" id="GO:0005840">
    <property type="term" value="C:ribosome"/>
    <property type="evidence" value="ECO:0007669"/>
    <property type="project" value="UniProtKB-KW"/>
</dbReference>
<dbReference type="SUPFAM" id="SSF55729">
    <property type="entry name" value="Acyl-CoA N-acyltransferases (Nat)"/>
    <property type="match status" value="1"/>
</dbReference>
<dbReference type="Pfam" id="PF00583">
    <property type="entry name" value="Acetyltransf_1"/>
    <property type="match status" value="1"/>
</dbReference>
<proteinExistence type="predicted"/>
<evidence type="ECO:0000259" key="3">
    <source>
        <dbReference type="PROSITE" id="PS51186"/>
    </source>
</evidence>
<gene>
    <name evidence="4" type="ORF">SAMN05421867_10867</name>
</gene>
<feature type="domain" description="N-acetyltransferase" evidence="3">
    <location>
        <begin position="9"/>
        <end position="173"/>
    </location>
</feature>
<dbReference type="STRING" id="988821.SAMN05421867_10867"/>
<accession>A0A1I0YR55</accession>
<keyword evidence="4" id="KW-0687">Ribonucleoprotein</keyword>
<dbReference type="Proteomes" id="UP000199012">
    <property type="component" value="Unassembled WGS sequence"/>
</dbReference>
<dbReference type="InterPro" id="IPR016181">
    <property type="entry name" value="Acyl_CoA_acyltransferase"/>
</dbReference>